<dbReference type="InterPro" id="IPR002401">
    <property type="entry name" value="Cyt_P450_E_grp-I"/>
</dbReference>
<dbReference type="AlphaFoldDB" id="J3MQE2"/>
<comment type="cofactor">
    <cofactor evidence="6">
        <name>heme</name>
        <dbReference type="ChEBI" id="CHEBI:30413"/>
    </cofactor>
</comment>
<keyword evidence="6 7" id="KW-0408">Iron</keyword>
<keyword evidence="2 8" id="KW-0812">Transmembrane</keyword>
<evidence type="ECO:0008006" key="12">
    <source>
        <dbReference type="Google" id="ProtNLM"/>
    </source>
</evidence>
<comment type="similarity">
    <text evidence="7">Belongs to the cytochrome P450 family.</text>
</comment>
<evidence type="ECO:0000256" key="8">
    <source>
        <dbReference type="SAM" id="Phobius"/>
    </source>
</evidence>
<dbReference type="GO" id="GO:0016020">
    <property type="term" value="C:membrane"/>
    <property type="evidence" value="ECO:0007669"/>
    <property type="project" value="UniProtKB-SubCell"/>
</dbReference>
<dbReference type="STRING" id="4533.J3MQE2"/>
<evidence type="ECO:0000256" key="9">
    <source>
        <dbReference type="SAM" id="SignalP"/>
    </source>
</evidence>
<organism evidence="10">
    <name type="scientific">Oryza brachyantha</name>
    <name type="common">malo sina</name>
    <dbReference type="NCBI Taxonomy" id="4533"/>
    <lineage>
        <taxon>Eukaryota</taxon>
        <taxon>Viridiplantae</taxon>
        <taxon>Streptophyta</taxon>
        <taxon>Embryophyta</taxon>
        <taxon>Tracheophyta</taxon>
        <taxon>Spermatophyta</taxon>
        <taxon>Magnoliopsida</taxon>
        <taxon>Liliopsida</taxon>
        <taxon>Poales</taxon>
        <taxon>Poaceae</taxon>
        <taxon>BOP clade</taxon>
        <taxon>Oryzoideae</taxon>
        <taxon>Oryzeae</taxon>
        <taxon>Oryzinae</taxon>
        <taxon>Oryza</taxon>
    </lineage>
</organism>
<evidence type="ECO:0000256" key="2">
    <source>
        <dbReference type="ARBA" id="ARBA00022692"/>
    </source>
</evidence>
<dbReference type="GO" id="GO:0005506">
    <property type="term" value="F:iron ion binding"/>
    <property type="evidence" value="ECO:0007669"/>
    <property type="project" value="InterPro"/>
</dbReference>
<keyword evidence="4 8" id="KW-1133">Transmembrane helix</keyword>
<evidence type="ECO:0000256" key="6">
    <source>
        <dbReference type="PIRSR" id="PIRSR602401-1"/>
    </source>
</evidence>
<dbReference type="Pfam" id="PF00067">
    <property type="entry name" value="p450"/>
    <property type="match status" value="1"/>
</dbReference>
<feature type="transmembrane region" description="Helical" evidence="8">
    <location>
        <begin position="39"/>
        <end position="58"/>
    </location>
</feature>
<evidence type="ECO:0000256" key="1">
    <source>
        <dbReference type="ARBA" id="ARBA00004167"/>
    </source>
</evidence>
<dbReference type="Proteomes" id="UP000006038">
    <property type="component" value="Chromosome 8"/>
</dbReference>
<evidence type="ECO:0000256" key="7">
    <source>
        <dbReference type="RuleBase" id="RU000461"/>
    </source>
</evidence>
<dbReference type="InterPro" id="IPR051103">
    <property type="entry name" value="Plant_metabolite_P450s"/>
</dbReference>
<dbReference type="HOGENOM" id="CLU_001570_10_2_1"/>
<dbReference type="InterPro" id="IPR017972">
    <property type="entry name" value="Cyt_P450_CS"/>
</dbReference>
<evidence type="ECO:0000313" key="10">
    <source>
        <dbReference type="EnsemblPlants" id="OB08G13210.1"/>
    </source>
</evidence>
<keyword evidence="3 6" id="KW-0479">Metal-binding</keyword>
<dbReference type="PRINTS" id="PR00463">
    <property type="entry name" value="EP450I"/>
</dbReference>
<dbReference type="PROSITE" id="PS00086">
    <property type="entry name" value="CYTOCHROME_P450"/>
    <property type="match status" value="1"/>
</dbReference>
<keyword evidence="6 7" id="KW-0349">Heme</keyword>
<dbReference type="SUPFAM" id="SSF48264">
    <property type="entry name" value="Cytochrome P450"/>
    <property type="match status" value="1"/>
</dbReference>
<dbReference type="GO" id="GO:0016709">
    <property type="term" value="F:oxidoreductase activity, acting on paired donors, with incorporation or reduction of molecular oxygen, NAD(P)H as one donor, and incorporation of one atom of oxygen"/>
    <property type="evidence" value="ECO:0007669"/>
    <property type="project" value="TreeGrafter"/>
</dbReference>
<protein>
    <recommendedName>
        <fullName evidence="12">Cytochrome P450</fullName>
    </recommendedName>
</protein>
<keyword evidence="9" id="KW-0732">Signal</keyword>
<accession>J3MQE2</accession>
<dbReference type="eggNOG" id="KOG0156">
    <property type="taxonomic scope" value="Eukaryota"/>
</dbReference>
<proteinExistence type="inferred from homology"/>
<reference evidence="10" key="1">
    <citation type="journal article" date="2013" name="Nat. Commun.">
        <title>Whole-genome sequencing of Oryza brachyantha reveals mechanisms underlying Oryza genome evolution.</title>
        <authorList>
            <person name="Chen J."/>
            <person name="Huang Q."/>
            <person name="Gao D."/>
            <person name="Wang J."/>
            <person name="Lang Y."/>
            <person name="Liu T."/>
            <person name="Li B."/>
            <person name="Bai Z."/>
            <person name="Luis Goicoechea J."/>
            <person name="Liang C."/>
            <person name="Chen C."/>
            <person name="Zhang W."/>
            <person name="Sun S."/>
            <person name="Liao Y."/>
            <person name="Zhang X."/>
            <person name="Yang L."/>
            <person name="Song C."/>
            <person name="Wang M."/>
            <person name="Shi J."/>
            <person name="Liu G."/>
            <person name="Liu J."/>
            <person name="Zhou H."/>
            <person name="Zhou W."/>
            <person name="Yu Q."/>
            <person name="An N."/>
            <person name="Chen Y."/>
            <person name="Cai Q."/>
            <person name="Wang B."/>
            <person name="Liu B."/>
            <person name="Min J."/>
            <person name="Huang Y."/>
            <person name="Wu H."/>
            <person name="Li Z."/>
            <person name="Zhang Y."/>
            <person name="Yin Y."/>
            <person name="Song W."/>
            <person name="Jiang J."/>
            <person name="Jackson S.A."/>
            <person name="Wing R.A."/>
            <person name="Wang J."/>
            <person name="Chen M."/>
        </authorList>
    </citation>
    <scope>NUCLEOTIDE SEQUENCE [LARGE SCALE GENOMIC DNA]</scope>
    <source>
        <strain evidence="10">cv. IRGC 101232</strain>
    </source>
</reference>
<feature type="binding site" description="axial binding residue" evidence="6">
    <location>
        <position position="327"/>
    </location>
    <ligand>
        <name>heme</name>
        <dbReference type="ChEBI" id="CHEBI:30413"/>
    </ligand>
    <ligandPart>
        <name>Fe</name>
        <dbReference type="ChEBI" id="CHEBI:18248"/>
    </ligandPart>
</feature>
<dbReference type="OMA" id="CHTILQI"/>
<dbReference type="InterPro" id="IPR036396">
    <property type="entry name" value="Cyt_P450_sf"/>
</dbReference>
<keyword evidence="7" id="KW-0560">Oxidoreductase</keyword>
<evidence type="ECO:0000256" key="4">
    <source>
        <dbReference type="ARBA" id="ARBA00022989"/>
    </source>
</evidence>
<feature type="chain" id="PRO_5003774090" description="Cytochrome P450" evidence="9">
    <location>
        <begin position="27"/>
        <end position="389"/>
    </location>
</feature>
<name>J3MQE2_ORYBR</name>
<dbReference type="InterPro" id="IPR001128">
    <property type="entry name" value="Cyt_P450"/>
</dbReference>
<reference evidence="10" key="2">
    <citation type="submission" date="2013-04" db="UniProtKB">
        <authorList>
            <consortium name="EnsemblPlants"/>
        </authorList>
    </citation>
    <scope>IDENTIFICATION</scope>
</reference>
<keyword evidence="11" id="KW-1185">Reference proteome</keyword>
<keyword evidence="7" id="KW-0503">Monooxygenase</keyword>
<dbReference type="Gene3D" id="1.10.630.10">
    <property type="entry name" value="Cytochrome P450"/>
    <property type="match status" value="1"/>
</dbReference>
<evidence type="ECO:0000256" key="3">
    <source>
        <dbReference type="ARBA" id="ARBA00022723"/>
    </source>
</evidence>
<sequence length="389" mass="42689">MEDWLYYLLSFTLCLALHLLLRAVTGKLAAPPRLPPGSSAVTVIIGPLLFLGRSNFAVKPIIRAARRCVVESVMAVQREFSTSALGFQALGMYPAVTKLVFRRRWRQMLSLRRRQEELYIPLIRAREARHRHGVAGEEGVAASYVDSLLTLRIPENGGRNLTEGEMASLCAEFFVAGTESTAAVAQWIMANLVARPEIQAKLRQEIRAVVGVGGGGVQEEHLRMPYLRAVVLEALRLHPPGHFVRPHAAVPDDDDDAAAALIDGFHVPRHATVNFTVADMALDEAVWPDAARFRPERFLPGGEGADVDLTGGREIKRMPFGAGRRACPGVALALLHLECLVGNLVAASEWRDVAGEAVNFAEKQEISVVMRRPLRAVAMPCHTILQIKI</sequence>
<dbReference type="PANTHER" id="PTHR24298">
    <property type="entry name" value="FLAVONOID 3'-MONOOXYGENASE-RELATED"/>
    <property type="match status" value="1"/>
</dbReference>
<dbReference type="Gramene" id="OB08G13210.1">
    <property type="protein sequence ID" value="OB08G13210.1"/>
    <property type="gene ID" value="OB08G13210"/>
</dbReference>
<feature type="signal peptide" evidence="9">
    <location>
        <begin position="1"/>
        <end position="26"/>
    </location>
</feature>
<dbReference type="PRINTS" id="PR00385">
    <property type="entry name" value="P450"/>
</dbReference>
<dbReference type="EnsemblPlants" id="OB08G13210.1">
    <property type="protein sequence ID" value="OB08G13210.1"/>
    <property type="gene ID" value="OB08G13210"/>
</dbReference>
<dbReference type="PANTHER" id="PTHR24298:SF851">
    <property type="entry name" value="CYTOCHROME P450 FAMILY 87 SUBFAMILY A POLYPEPTIDE 6"/>
    <property type="match status" value="1"/>
</dbReference>
<evidence type="ECO:0000256" key="5">
    <source>
        <dbReference type="ARBA" id="ARBA00023136"/>
    </source>
</evidence>
<evidence type="ECO:0000313" key="11">
    <source>
        <dbReference type="Proteomes" id="UP000006038"/>
    </source>
</evidence>
<comment type="subcellular location">
    <subcellularLocation>
        <location evidence="1">Membrane</location>
        <topology evidence="1">Single-pass membrane protein</topology>
    </subcellularLocation>
</comment>
<keyword evidence="5 8" id="KW-0472">Membrane</keyword>
<dbReference type="GO" id="GO:0020037">
    <property type="term" value="F:heme binding"/>
    <property type="evidence" value="ECO:0007669"/>
    <property type="project" value="InterPro"/>
</dbReference>